<comment type="caution">
    <text evidence="2">The sequence shown here is derived from an EMBL/GenBank/DDBJ whole genome shotgun (WGS) entry which is preliminary data.</text>
</comment>
<evidence type="ECO:0000313" key="3">
    <source>
        <dbReference type="Proteomes" id="UP000242814"/>
    </source>
</evidence>
<proteinExistence type="predicted"/>
<dbReference type="VEuPathDB" id="FungiDB:PADG_00277"/>
<organism evidence="2 3">
    <name type="scientific">Paracoccidioides brasiliensis</name>
    <dbReference type="NCBI Taxonomy" id="121759"/>
    <lineage>
        <taxon>Eukaryota</taxon>
        <taxon>Fungi</taxon>
        <taxon>Dikarya</taxon>
        <taxon>Ascomycota</taxon>
        <taxon>Pezizomycotina</taxon>
        <taxon>Eurotiomycetes</taxon>
        <taxon>Eurotiomycetidae</taxon>
        <taxon>Onygenales</taxon>
        <taxon>Ajellomycetaceae</taxon>
        <taxon>Paracoccidioides</taxon>
    </lineage>
</organism>
<dbReference type="EMBL" id="LZYO01000540">
    <property type="protein sequence ID" value="ODH13232.1"/>
    <property type="molecule type" value="Genomic_DNA"/>
</dbReference>
<protein>
    <submittedName>
        <fullName evidence="2">Uncharacterized protein</fullName>
    </submittedName>
</protein>
<feature type="compositionally biased region" description="Polar residues" evidence="1">
    <location>
        <begin position="67"/>
        <end position="76"/>
    </location>
</feature>
<accession>A0A1D2J4J2</accession>
<gene>
    <name evidence="2" type="ORF">ACO22_07469</name>
</gene>
<feature type="region of interest" description="Disordered" evidence="1">
    <location>
        <begin position="57"/>
        <end position="76"/>
    </location>
</feature>
<dbReference type="Proteomes" id="UP000242814">
    <property type="component" value="Unassembled WGS sequence"/>
</dbReference>
<sequence length="151" mass="16895">MAQRALRAGFDPLTAINQMNGLTLCCLMLESAPKLLMLSSQTPRILRWHYQQALAQTAHQEMPSHHGNGTQHSQPTQYSEFAMSVVKYSARSTDRELVIFRRADDNGNLELVPPIPFTSGGTAEHPQMTVLLALWYLGMHAAQDGHGNWHM</sequence>
<evidence type="ECO:0000313" key="2">
    <source>
        <dbReference type="EMBL" id="ODH13232.1"/>
    </source>
</evidence>
<dbReference type="VEuPathDB" id="FungiDB:PABG_01891"/>
<reference evidence="2 3" key="1">
    <citation type="submission" date="2016-06" db="EMBL/GenBank/DDBJ databases">
        <authorList>
            <person name="Kjaerup R.B."/>
            <person name="Dalgaard T.S."/>
            <person name="Juul-Madsen H.R."/>
        </authorList>
    </citation>
    <scope>NUCLEOTIDE SEQUENCE [LARGE SCALE GENOMIC DNA]</scope>
    <source>
        <strain evidence="2 3">Pb300</strain>
    </source>
</reference>
<evidence type="ECO:0000256" key="1">
    <source>
        <dbReference type="SAM" id="MobiDB-lite"/>
    </source>
</evidence>
<dbReference type="AlphaFoldDB" id="A0A1D2J4J2"/>
<name>A0A1D2J4J2_PARBR</name>